<proteinExistence type="predicted"/>
<protein>
    <submittedName>
        <fullName evidence="3">Bacterial Ig-like domain (Group 1)</fullName>
    </submittedName>
</protein>
<dbReference type="KEGG" id="bvo:Pan97_25720"/>
<keyword evidence="2" id="KW-0732">Signal</keyword>
<name>A0A518C8I7_9BACT</name>
<keyword evidence="4" id="KW-1185">Reference proteome</keyword>
<feature type="chain" id="PRO_5021776753" evidence="2">
    <location>
        <begin position="32"/>
        <end position="146"/>
    </location>
</feature>
<evidence type="ECO:0000256" key="2">
    <source>
        <dbReference type="SAM" id="SignalP"/>
    </source>
</evidence>
<dbReference type="OrthoDB" id="286727at2"/>
<feature type="region of interest" description="Disordered" evidence="1">
    <location>
        <begin position="98"/>
        <end position="120"/>
    </location>
</feature>
<evidence type="ECO:0000313" key="4">
    <source>
        <dbReference type="Proteomes" id="UP000318626"/>
    </source>
</evidence>
<dbReference type="RefSeq" id="WP_144972994.1">
    <property type="nucleotide sequence ID" value="NZ_CP036289.1"/>
</dbReference>
<evidence type="ECO:0000256" key="1">
    <source>
        <dbReference type="SAM" id="MobiDB-lite"/>
    </source>
</evidence>
<dbReference type="InterPro" id="IPR008964">
    <property type="entry name" value="Invasin/intimin_cell_adhesion"/>
</dbReference>
<feature type="region of interest" description="Disordered" evidence="1">
    <location>
        <begin position="127"/>
        <end position="146"/>
    </location>
</feature>
<organism evidence="3 4">
    <name type="scientific">Bremerella volcania</name>
    <dbReference type="NCBI Taxonomy" id="2527984"/>
    <lineage>
        <taxon>Bacteria</taxon>
        <taxon>Pseudomonadati</taxon>
        <taxon>Planctomycetota</taxon>
        <taxon>Planctomycetia</taxon>
        <taxon>Pirellulales</taxon>
        <taxon>Pirellulaceae</taxon>
        <taxon>Bremerella</taxon>
    </lineage>
</organism>
<feature type="signal peptide" evidence="2">
    <location>
        <begin position="1"/>
        <end position="31"/>
    </location>
</feature>
<dbReference type="Proteomes" id="UP000318626">
    <property type="component" value="Chromosome"/>
</dbReference>
<evidence type="ECO:0000313" key="3">
    <source>
        <dbReference type="EMBL" id="QDU75539.1"/>
    </source>
</evidence>
<reference evidence="4" key="1">
    <citation type="submission" date="2019-02" db="EMBL/GenBank/DDBJ databases">
        <title>Deep-cultivation of Planctomycetes and their phenomic and genomic characterization uncovers novel biology.</title>
        <authorList>
            <person name="Wiegand S."/>
            <person name="Jogler M."/>
            <person name="Boedeker C."/>
            <person name="Pinto D."/>
            <person name="Vollmers J."/>
            <person name="Rivas-Marin E."/>
            <person name="Kohn T."/>
            <person name="Peeters S.H."/>
            <person name="Heuer A."/>
            <person name="Rast P."/>
            <person name="Oberbeckmann S."/>
            <person name="Bunk B."/>
            <person name="Jeske O."/>
            <person name="Meyerdierks A."/>
            <person name="Storesund J.E."/>
            <person name="Kallscheuer N."/>
            <person name="Luecker S."/>
            <person name="Lage O.M."/>
            <person name="Pohl T."/>
            <person name="Merkel B.J."/>
            <person name="Hornburger P."/>
            <person name="Mueller R.-W."/>
            <person name="Bruemmer F."/>
            <person name="Labrenz M."/>
            <person name="Spormann A.M."/>
            <person name="Op den Camp H."/>
            <person name="Overmann J."/>
            <person name="Amann R."/>
            <person name="Jetten M.S.M."/>
            <person name="Mascher T."/>
            <person name="Medema M.H."/>
            <person name="Devos D.P."/>
            <person name="Kaster A.-K."/>
            <person name="Ovreas L."/>
            <person name="Rohde M."/>
            <person name="Galperin M.Y."/>
            <person name="Jogler C."/>
        </authorList>
    </citation>
    <scope>NUCLEOTIDE SEQUENCE [LARGE SCALE GENOMIC DNA]</scope>
    <source>
        <strain evidence="4">Pan97</strain>
    </source>
</reference>
<accession>A0A518C8I7</accession>
<dbReference type="EMBL" id="CP036289">
    <property type="protein sequence ID" value="QDU75539.1"/>
    <property type="molecule type" value="Genomic_DNA"/>
</dbReference>
<gene>
    <name evidence="3" type="ORF">Pan97_25720</name>
</gene>
<sequence precursor="true">MQFVASFLKPNASLAIVAAIALCVVIGCSKADGPDLGYVEGTVTLDGKPLDGAEVQFEPTNARPSVAFTDENGHYVLKFTGSRDGATIGTHTVRILSARGSSGGEGDGPVVKARPELLPPKYHEKSTLTADVQSGNNTIDFDLQSK</sequence>
<dbReference type="SUPFAM" id="SSF49373">
    <property type="entry name" value="Invasin/intimin cell-adhesion fragments"/>
    <property type="match status" value="1"/>
</dbReference>
<dbReference type="AlphaFoldDB" id="A0A518C8I7"/>